<evidence type="ECO:0000256" key="17">
    <source>
        <dbReference type="PROSITE-ProRule" id="PRU10141"/>
    </source>
</evidence>
<accession>A0A643C200</accession>
<feature type="domain" description="Protein kinase" evidence="21">
    <location>
        <begin position="2016"/>
        <end position="2273"/>
    </location>
</feature>
<dbReference type="InterPro" id="IPR001245">
    <property type="entry name" value="Ser-Thr/Tyr_kinase_cat_dom"/>
</dbReference>
<feature type="transmembrane region" description="Helical" evidence="20">
    <location>
        <begin position="1933"/>
        <end position="1954"/>
    </location>
</feature>
<dbReference type="Proteomes" id="UP000437017">
    <property type="component" value="Unassembled WGS sequence"/>
</dbReference>
<keyword evidence="9" id="KW-0418">Kinase</keyword>
<dbReference type="Gene3D" id="2.60.40.10">
    <property type="entry name" value="Immunoglobulins"/>
    <property type="match status" value="7"/>
</dbReference>
<name>A0A643C200_BALPH</name>
<evidence type="ECO:0000256" key="20">
    <source>
        <dbReference type="SAM" id="Phobius"/>
    </source>
</evidence>
<dbReference type="InterPro" id="IPR017441">
    <property type="entry name" value="Protein_kinase_ATP_BS"/>
</dbReference>
<feature type="region of interest" description="Disordered" evidence="19">
    <location>
        <begin position="2340"/>
        <end position="2368"/>
    </location>
</feature>
<dbReference type="Gene3D" id="2.120.10.30">
    <property type="entry name" value="TolB, C-terminal domain"/>
    <property type="match status" value="3"/>
</dbReference>
<dbReference type="InterPro" id="IPR050122">
    <property type="entry name" value="RTK"/>
</dbReference>
<evidence type="ECO:0000256" key="2">
    <source>
        <dbReference type="ARBA" id="ARBA00022475"/>
    </source>
</evidence>
<comment type="similarity">
    <text evidence="18">Belongs to the protein kinase superfamily. Tyr protein kinase family. Insulin receptor subfamily.</text>
</comment>
<evidence type="ECO:0000256" key="16">
    <source>
        <dbReference type="ARBA" id="ARBA00051243"/>
    </source>
</evidence>
<evidence type="ECO:0000256" key="5">
    <source>
        <dbReference type="ARBA" id="ARBA00022692"/>
    </source>
</evidence>
<keyword evidence="2" id="KW-1003">Cell membrane</keyword>
<dbReference type="InterPro" id="IPR003961">
    <property type="entry name" value="FN3_dom"/>
</dbReference>
<dbReference type="PROSITE" id="PS50011">
    <property type="entry name" value="PROTEIN_KINASE_DOM"/>
    <property type="match status" value="1"/>
</dbReference>
<dbReference type="InterPro" id="IPR036116">
    <property type="entry name" value="FN3_sf"/>
</dbReference>
<evidence type="ECO:0000256" key="3">
    <source>
        <dbReference type="ARBA" id="ARBA00022553"/>
    </source>
</evidence>
<evidence type="ECO:0000256" key="13">
    <source>
        <dbReference type="ARBA" id="ARBA00023137"/>
    </source>
</evidence>
<evidence type="ECO:0000313" key="24">
    <source>
        <dbReference type="Proteomes" id="UP000437017"/>
    </source>
</evidence>
<dbReference type="FunFam" id="2.120.10.30:FF:000042">
    <property type="entry name" value="Tyrosine-protein kinase receptor"/>
    <property type="match status" value="1"/>
</dbReference>
<dbReference type="CDD" id="cd00063">
    <property type="entry name" value="FN3"/>
    <property type="match status" value="8"/>
</dbReference>
<keyword evidence="15" id="KW-0325">Glycoprotein</keyword>
<evidence type="ECO:0000256" key="11">
    <source>
        <dbReference type="ARBA" id="ARBA00022989"/>
    </source>
</evidence>
<evidence type="ECO:0000256" key="9">
    <source>
        <dbReference type="ARBA" id="ARBA00022777"/>
    </source>
</evidence>
<dbReference type="PANTHER" id="PTHR24416">
    <property type="entry name" value="TYROSINE-PROTEIN KINASE RECEPTOR"/>
    <property type="match status" value="1"/>
</dbReference>
<dbReference type="InterPro" id="IPR000033">
    <property type="entry name" value="LDLR_classB_rpt"/>
</dbReference>
<dbReference type="GO" id="GO:0032006">
    <property type="term" value="P:regulation of TOR signaling"/>
    <property type="evidence" value="ECO:0007669"/>
    <property type="project" value="TreeGrafter"/>
</dbReference>
<feature type="compositionally biased region" description="Basic and acidic residues" evidence="19">
    <location>
        <begin position="2356"/>
        <end position="2368"/>
    </location>
</feature>
<evidence type="ECO:0000256" key="1">
    <source>
        <dbReference type="ARBA" id="ARBA00004251"/>
    </source>
</evidence>
<dbReference type="Pfam" id="PF00041">
    <property type="entry name" value="fn3"/>
    <property type="match status" value="3"/>
</dbReference>
<evidence type="ECO:0000313" key="23">
    <source>
        <dbReference type="EMBL" id="KAB0394289.1"/>
    </source>
</evidence>
<keyword evidence="8 17" id="KW-0547">Nucleotide-binding</keyword>
<keyword evidence="10 17" id="KW-0067">ATP-binding</keyword>
<keyword evidence="5 18" id="KW-0812">Transmembrane</keyword>
<dbReference type="FunFam" id="3.30.200.20:FF:000301">
    <property type="entry name" value="Tyrosine-protein kinase receptor"/>
    <property type="match status" value="1"/>
</dbReference>
<dbReference type="SUPFAM" id="SSF49265">
    <property type="entry name" value="Fibronectin type III"/>
    <property type="match status" value="5"/>
</dbReference>
<feature type="domain" description="Fibronectin type-III" evidence="22">
    <location>
        <begin position="263"/>
        <end position="353"/>
    </location>
</feature>
<dbReference type="GO" id="GO:0043235">
    <property type="term" value="C:receptor complex"/>
    <property type="evidence" value="ECO:0007669"/>
    <property type="project" value="TreeGrafter"/>
</dbReference>
<dbReference type="FunFam" id="2.60.40.10:FF:001816">
    <property type="entry name" value="Tyrosine-protein kinase receptor"/>
    <property type="match status" value="1"/>
</dbReference>
<dbReference type="OrthoDB" id="65481at2759"/>
<evidence type="ECO:0000256" key="4">
    <source>
        <dbReference type="ARBA" id="ARBA00022679"/>
    </source>
</evidence>
<sequence>QRIQLEPLSDVYVAIFANADRFTPGVGFETAAILAQDGVLVGGGHGFRVTGAGGTKLNDEDPNSNNPLDPTQEATLPKTIYGHAIQPVKFNFESFRKKDLIQLQCDFMNKKVLKICENGRQLDVSTPYNLSEPNDTYAAVCERESCEVGCSSGEGAYEEEVLENTDLPTAPFASSIGSHSVTLRWKSANISGVKYIIQWKYAQLPGSWTYTEAVSKLSYVVEPLHPFTEYIFRVVWIFTAQLQLYSPPSPSYRTHPYGVPETAPLIRNIESSSPDTVEVSWVPPQFPGGPILGYNLRLISKNQKLDSGTQRTSFQFYSTLPNTTYRFSVAAVNEVGRDWGYASCYRELRGWQGWVQILEVLGHLVLPKTLLFCPNGHFQEEEQWLFLSRKTSLRKRSLKHLVDEAHCLQSGATHRNITGISVNVHQQVVYFSEGTLIWVKGAANMSDVSDLRIFYSGSGLISSISIDWLYQRMYFIMDQLVCVCDLENCSNIEEVTPPSIIAPQKIVADSYNGYVFYLLRDGIYRVDLPVASGRDSEVVRIVQSGTLKDFAIKPQSKRIIYFNDTAQVFMSTFLDGSASHLVLPHVPFTDVKSFACENNDFLVTDGKAVFQQDSLSFNEFIVGCDLSHIEEFGFGNLVIFGLYTQPHPLPGCPQQLSVLFGSHQALIQWKPPVLAIGASPSAWQNWTYEVKVSTQDFPETTHVFSNISGTILNVHDLQSATKYKVFVRASSPKGPGPWSEPSVGTTLVPAAEPPFIMAVKEDGLWSKPLNSFGPGEFLSSDMGNVSDMDWYNNSLYYSDMKGDVYVWLLNGTDISENYHIPNIAGAGALAFEWLGHFLYWAGKTYVIQRQSLLTGHTDIVTHVKLLVNDMVVDSVGGYLYWTTLYSVESTRLNGESSLILQAQPWFSGKKVIALTLDLSDGLLYWLVQDSQCIHLYTAVLRGQSSAGDTTITEFTAWSTSDISQNSLMYYSGRLFWINGFRIITAQEIDQRTSVSVLEPAKFNQFTIIQTSLKPLPGNFSFTPKVIPDAIPESSFMIEGNASSFQILWNASPAVDWGVIFYSVEFSAHSKFLASEQHSLPVFTVEGLEPYALFNLSVTPYTYWGKGPKTSLSLRAPETVPSAPENPRIFILPSEKYHNKNEVVVEFRWNKPKHENGVLTRFEIFYQISHQSDTNKTFKDWIAVNVTSSVMSFQLEGMSLGYSVAFQVRVFTSKGPGPFSDIVKSKTSEINAFPYLITFFDNKIVLLDMDRNQVVWTLLAEGDVGAMGYTADDAVAYYAQGDSLFLLNMHNQSSSEIFRDAVVFDITIITIDWISRHLYFVLKESQNGMQIFDVDLENKVKYPRKLKICNRNSTIISFSVYPFLSRLYWTEVSDFGSQMFYYSIINQTLHRILQPPAINHPNGRSQCSCNVTEFELSGAMTIDTSDLKKPRIYFVKGQEIWAMDLEGCQCWQVIIMPALLGKMLVSLTVDGQFLYWISTAKDSTQIYQAKKSNGSILSQVEALSSKHILVYSSVLQPFPDRAFLSLASDIAEPTILNATNTSLTIRLPPAQTNLTWDGITSPTPTYLLYYKEVNDRKNSSELKDRMLEFQESIALIEGLQPFSTYMIRITVRNYYSDPLEQLPPGKEILGKTKSGVPEAVWLINTTVQSDTSLVISWRESHKPNGPEEAVRYQVAISHLAPIPETPLRQSEYPNGRLSLLVTRLSGGKLYVLKVLACHAEEMWCTESPPVTVETFDTPEKPHALVPENTSLQLDWKAPSNVHLIRFWFELQKWKHNEFYHVKSSCSQGPTYVCNITDLQPYTSYNVRVVVVYRTGENSTSLPESFKTKAGVPSKPGIPKLLEGSKNSIQWEKADDNGSRLTKGTSNNSQNQNLMWKMAFNGSCSSICTWKSQNLKGTFQFRVVAVNNLGFGEYSGISEDIIFVGDGFWIPETSFILTTIIGIFLVVTILLTFVWHRRLKNQKTPKEGLTGLINEDKELADLRGLAAGVGLANACYAIHTLPTQEEIESLPAFPREKLTLRLLLGSGAFGEVYEGTAVDILGVGSGETKVAVKTLKKGSTDQEKIEFLKEAHLMSKFNHPNILKQLGVCLLNEPQYIILELMEGGDLLTYLRKARMTSFHGPLLTLVDLVDLCVDISKGCVYLEQMHFIHRDLAARNCLVSVKDYTSPSRIVKIGDFGLARDIYKNDYYRKRGEGLLPVRWMAPESLMDGIFTTQSDPYPAHSNLDVLNYVQTGGRLEPPRNCPDDLWNLMTQCWAQEPDQRPTFHKIQEQLQLFRNFSLNSISQCRGETNPSGVINEAFEDEDGHMICLNSDDVMSTALLETKNQEGLNYMVLATECRQGEANSEGPLSSKASESCGLRKEEKEPHADKDICQEKQVAYCPPGKPEGLNYACLTHSGYGDGSD</sequence>
<dbReference type="InterPro" id="IPR020635">
    <property type="entry name" value="Tyr_kinase_cat_dom"/>
</dbReference>
<dbReference type="FunFam" id="2.120.10.30:FF:000044">
    <property type="entry name" value="Tyrosine-protein kinase receptor"/>
    <property type="match status" value="1"/>
</dbReference>
<keyword evidence="12 20" id="KW-0472">Membrane</keyword>
<dbReference type="Gene3D" id="1.10.510.10">
    <property type="entry name" value="Transferase(Phosphotransferase) domain 1"/>
    <property type="match status" value="1"/>
</dbReference>
<keyword evidence="3 18" id="KW-0597">Phosphoprotein</keyword>
<dbReference type="FunFam" id="2.60.40.10:FF:001237">
    <property type="entry name" value="Tyrosine-protein kinase receptor"/>
    <property type="match status" value="1"/>
</dbReference>
<keyword evidence="14 18" id="KW-0675">Receptor</keyword>
<evidence type="ECO:0000256" key="15">
    <source>
        <dbReference type="ARBA" id="ARBA00023180"/>
    </source>
</evidence>
<keyword evidence="11 20" id="KW-1133">Transmembrane helix</keyword>
<gene>
    <name evidence="23" type="ORF">E2I00_005699</name>
</gene>
<keyword evidence="4" id="KW-0808">Transferase</keyword>
<feature type="domain" description="Fibronectin type-III" evidence="22">
    <location>
        <begin position="1736"/>
        <end position="1829"/>
    </location>
</feature>
<dbReference type="Pfam" id="PF07714">
    <property type="entry name" value="PK_Tyr_Ser-Thr"/>
    <property type="match status" value="1"/>
</dbReference>
<feature type="region of interest" description="Disordered" evidence="19">
    <location>
        <begin position="52"/>
        <end position="74"/>
    </location>
</feature>
<dbReference type="FunFam" id="2.60.40.10:FF:001024">
    <property type="entry name" value="Tyrosine-protein kinase receptor"/>
    <property type="match status" value="1"/>
</dbReference>
<reference evidence="23 24" key="1">
    <citation type="journal article" date="2019" name="PLoS ONE">
        <title>Genomic analyses reveal an absence of contemporary introgressive admixture between fin whales and blue whales, despite known hybrids.</title>
        <authorList>
            <person name="Westbury M.V."/>
            <person name="Petersen B."/>
            <person name="Lorenzen E.D."/>
        </authorList>
    </citation>
    <scope>NUCLEOTIDE SEQUENCE [LARGE SCALE GENOMIC DNA]</scope>
    <source>
        <strain evidence="23">FinWhale-01</strain>
    </source>
</reference>
<dbReference type="PROSITE" id="PS00109">
    <property type="entry name" value="PROTEIN_KINASE_TYR"/>
    <property type="match status" value="1"/>
</dbReference>
<feature type="domain" description="Fibronectin type-III" evidence="22">
    <location>
        <begin position="649"/>
        <end position="749"/>
    </location>
</feature>
<feature type="non-terminal residue" evidence="23">
    <location>
        <position position="1"/>
    </location>
</feature>
<keyword evidence="7" id="KW-0677">Repeat</keyword>
<dbReference type="SUPFAM" id="SSF63825">
    <property type="entry name" value="YWTD domain"/>
    <property type="match status" value="3"/>
</dbReference>
<feature type="domain" description="Fibronectin type-III" evidence="22">
    <location>
        <begin position="1122"/>
        <end position="1229"/>
    </location>
</feature>
<proteinExistence type="inferred from homology"/>
<evidence type="ECO:0000256" key="7">
    <source>
        <dbReference type="ARBA" id="ARBA00022737"/>
    </source>
</evidence>
<evidence type="ECO:0000256" key="8">
    <source>
        <dbReference type="ARBA" id="ARBA00022741"/>
    </source>
</evidence>
<feature type="domain" description="Fibronectin type-III" evidence="22">
    <location>
        <begin position="1528"/>
        <end position="1634"/>
    </location>
</feature>
<dbReference type="PROSITE" id="PS00107">
    <property type="entry name" value="PROTEIN_KINASE_ATP"/>
    <property type="match status" value="1"/>
</dbReference>
<dbReference type="PANTHER" id="PTHR24416:SF527">
    <property type="entry name" value="PROTO-ONCOGENE TYROSINE-PROTEIN KINASE ROS"/>
    <property type="match status" value="1"/>
</dbReference>
<evidence type="ECO:0000259" key="21">
    <source>
        <dbReference type="PROSITE" id="PS50011"/>
    </source>
</evidence>
<dbReference type="InterPro" id="IPR008266">
    <property type="entry name" value="Tyr_kinase_AS"/>
</dbReference>
<evidence type="ECO:0000256" key="10">
    <source>
        <dbReference type="ARBA" id="ARBA00022840"/>
    </source>
</evidence>
<dbReference type="EC" id="2.7.10.1" evidence="18"/>
<dbReference type="GO" id="GO:0007169">
    <property type="term" value="P:cell surface receptor protein tyrosine kinase signaling pathway"/>
    <property type="evidence" value="ECO:0007669"/>
    <property type="project" value="InterPro"/>
</dbReference>
<evidence type="ECO:0000259" key="22">
    <source>
        <dbReference type="PROSITE" id="PS50853"/>
    </source>
</evidence>
<dbReference type="GO" id="GO:0004714">
    <property type="term" value="F:transmembrane receptor protein tyrosine kinase activity"/>
    <property type="evidence" value="ECO:0007669"/>
    <property type="project" value="UniProtKB-EC"/>
</dbReference>
<feature type="compositionally biased region" description="Polar residues" evidence="19">
    <location>
        <begin position="63"/>
        <end position="74"/>
    </location>
</feature>
<dbReference type="SMART" id="SM00135">
    <property type="entry name" value="LY"/>
    <property type="match status" value="5"/>
</dbReference>
<dbReference type="InterPro" id="IPR011042">
    <property type="entry name" value="6-blade_b-propeller_TolB-like"/>
</dbReference>
<dbReference type="InterPro" id="IPR013783">
    <property type="entry name" value="Ig-like_fold"/>
</dbReference>
<comment type="catalytic activity">
    <reaction evidence="16 18">
        <text>L-tyrosyl-[protein] + ATP = O-phospho-L-tyrosyl-[protein] + ADP + H(+)</text>
        <dbReference type="Rhea" id="RHEA:10596"/>
        <dbReference type="Rhea" id="RHEA-COMP:10136"/>
        <dbReference type="Rhea" id="RHEA-COMP:20101"/>
        <dbReference type="ChEBI" id="CHEBI:15378"/>
        <dbReference type="ChEBI" id="CHEBI:30616"/>
        <dbReference type="ChEBI" id="CHEBI:46858"/>
        <dbReference type="ChEBI" id="CHEBI:61978"/>
        <dbReference type="ChEBI" id="CHEBI:456216"/>
        <dbReference type="EC" id="2.7.10.1"/>
    </reaction>
</comment>
<dbReference type="SMART" id="SM00060">
    <property type="entry name" value="FN3"/>
    <property type="match status" value="9"/>
</dbReference>
<dbReference type="FunFam" id="2.60.40.10:FF:000984">
    <property type="entry name" value="Tyrosine-protein kinase receptor"/>
    <property type="match status" value="1"/>
</dbReference>
<organism evidence="23 24">
    <name type="scientific">Balaenoptera physalus</name>
    <name type="common">Fin whale</name>
    <name type="synonym">Balaena physalus</name>
    <dbReference type="NCBI Taxonomy" id="9770"/>
    <lineage>
        <taxon>Eukaryota</taxon>
        <taxon>Metazoa</taxon>
        <taxon>Chordata</taxon>
        <taxon>Craniata</taxon>
        <taxon>Vertebrata</taxon>
        <taxon>Euteleostomi</taxon>
        <taxon>Mammalia</taxon>
        <taxon>Eutheria</taxon>
        <taxon>Laurasiatheria</taxon>
        <taxon>Artiodactyla</taxon>
        <taxon>Whippomorpha</taxon>
        <taxon>Cetacea</taxon>
        <taxon>Mysticeti</taxon>
        <taxon>Balaenopteridae</taxon>
        <taxon>Balaenoptera</taxon>
    </lineage>
</organism>
<dbReference type="FunFam" id="2.120.10.30:FF:000038">
    <property type="entry name" value="Tyrosine-protein kinase receptor"/>
    <property type="match status" value="1"/>
</dbReference>
<dbReference type="Gene3D" id="3.30.200.20">
    <property type="entry name" value="Phosphorylase Kinase, domain 1"/>
    <property type="match status" value="1"/>
</dbReference>
<keyword evidence="6" id="KW-0732">Signal</keyword>
<dbReference type="FunFam" id="1.10.510.10:FF:000341">
    <property type="entry name" value="Tyrosine-protein kinase receptor"/>
    <property type="match status" value="1"/>
</dbReference>
<dbReference type="InterPro" id="IPR002011">
    <property type="entry name" value="Tyr_kinase_rcpt_2_CS"/>
</dbReference>
<dbReference type="FunFam" id="2.60.40.10:FF:001018">
    <property type="entry name" value="Tyrosine-protein kinase receptor"/>
    <property type="match status" value="1"/>
</dbReference>
<dbReference type="GO" id="GO:0019903">
    <property type="term" value="F:protein phosphatase binding"/>
    <property type="evidence" value="ECO:0007669"/>
    <property type="project" value="UniProtKB-ARBA"/>
</dbReference>
<dbReference type="GO" id="GO:0005524">
    <property type="term" value="F:ATP binding"/>
    <property type="evidence" value="ECO:0007669"/>
    <property type="project" value="UniProtKB-UniRule"/>
</dbReference>
<dbReference type="GO" id="GO:0005886">
    <property type="term" value="C:plasma membrane"/>
    <property type="evidence" value="ECO:0007669"/>
    <property type="project" value="UniProtKB-SubCell"/>
</dbReference>
<dbReference type="PROSITE" id="PS00239">
    <property type="entry name" value="RECEPTOR_TYR_KIN_II"/>
    <property type="match status" value="1"/>
</dbReference>
<comment type="subcellular location">
    <subcellularLocation>
        <location evidence="1">Cell membrane</location>
        <topology evidence="1">Single-pass type I membrane protein</topology>
    </subcellularLocation>
</comment>
<evidence type="ECO:0000256" key="14">
    <source>
        <dbReference type="ARBA" id="ARBA00023170"/>
    </source>
</evidence>
<dbReference type="FunFam" id="2.60.40.10:FF:000882">
    <property type="entry name" value="Tyrosine-protein kinase receptor"/>
    <property type="match status" value="1"/>
</dbReference>
<protein>
    <recommendedName>
        <fullName evidence="18">Tyrosine-protein kinase receptor</fullName>
        <ecNumber evidence="18">2.7.10.1</ecNumber>
    </recommendedName>
</protein>
<dbReference type="InterPro" id="IPR011009">
    <property type="entry name" value="Kinase-like_dom_sf"/>
</dbReference>
<evidence type="ECO:0000256" key="6">
    <source>
        <dbReference type="ARBA" id="ARBA00022729"/>
    </source>
</evidence>
<feature type="binding site" evidence="17">
    <location>
        <position position="2051"/>
    </location>
    <ligand>
        <name>ATP</name>
        <dbReference type="ChEBI" id="CHEBI:30616"/>
    </ligand>
</feature>
<comment type="caution">
    <text evidence="23">The sequence shown here is derived from an EMBL/GenBank/DDBJ whole genome shotgun (WGS) entry which is preliminary data.</text>
</comment>
<keyword evidence="13" id="KW-0829">Tyrosine-protein kinase</keyword>
<dbReference type="EMBL" id="SGJD01002846">
    <property type="protein sequence ID" value="KAB0394289.1"/>
    <property type="molecule type" value="Genomic_DNA"/>
</dbReference>
<dbReference type="InterPro" id="IPR000719">
    <property type="entry name" value="Prot_kinase_dom"/>
</dbReference>
<feature type="domain" description="Fibronectin type-III" evidence="22">
    <location>
        <begin position="1635"/>
        <end position="1733"/>
    </location>
</feature>
<keyword evidence="24" id="KW-1185">Reference proteome</keyword>
<dbReference type="SUPFAM" id="SSF56112">
    <property type="entry name" value="Protein kinase-like (PK-like)"/>
    <property type="match status" value="1"/>
</dbReference>
<feature type="domain" description="Fibronectin type-III" evidence="22">
    <location>
        <begin position="167"/>
        <end position="262"/>
    </location>
</feature>
<evidence type="ECO:0000256" key="19">
    <source>
        <dbReference type="SAM" id="MobiDB-lite"/>
    </source>
</evidence>
<evidence type="ECO:0000256" key="12">
    <source>
        <dbReference type="ARBA" id="ARBA00023136"/>
    </source>
</evidence>
<dbReference type="SMART" id="SM00219">
    <property type="entry name" value="TyrKc"/>
    <property type="match status" value="1"/>
</dbReference>
<dbReference type="PROSITE" id="PS50853">
    <property type="entry name" value="FN3"/>
    <property type="match status" value="7"/>
</dbReference>
<evidence type="ECO:0000256" key="18">
    <source>
        <dbReference type="RuleBase" id="RU000312"/>
    </source>
</evidence>
<dbReference type="PRINTS" id="PR00109">
    <property type="entry name" value="TYRKINASE"/>
</dbReference>